<organism evidence="2">
    <name type="scientific">marine sediment metagenome</name>
    <dbReference type="NCBI Taxonomy" id="412755"/>
    <lineage>
        <taxon>unclassified sequences</taxon>
        <taxon>metagenomes</taxon>
        <taxon>ecological metagenomes</taxon>
    </lineage>
</organism>
<comment type="caution">
    <text evidence="2">The sequence shown here is derived from an EMBL/GenBank/DDBJ whole genome shotgun (WGS) entry which is preliminary data.</text>
</comment>
<name>A0A0F9BIB7_9ZZZZ</name>
<reference evidence="2" key="1">
    <citation type="journal article" date="2015" name="Nature">
        <title>Complex archaea that bridge the gap between prokaryotes and eukaryotes.</title>
        <authorList>
            <person name="Spang A."/>
            <person name="Saw J.H."/>
            <person name="Jorgensen S.L."/>
            <person name="Zaremba-Niedzwiedzka K."/>
            <person name="Martijn J."/>
            <person name="Lind A.E."/>
            <person name="van Eijk R."/>
            <person name="Schleper C."/>
            <person name="Guy L."/>
            <person name="Ettema T.J."/>
        </authorList>
    </citation>
    <scope>NUCLEOTIDE SEQUENCE</scope>
</reference>
<feature type="non-terminal residue" evidence="2">
    <location>
        <position position="1"/>
    </location>
</feature>
<accession>A0A0F9BIB7</accession>
<gene>
    <name evidence="2" type="ORF">LCGC14_2723940</name>
</gene>
<proteinExistence type="predicted"/>
<dbReference type="EMBL" id="LAZR01049142">
    <property type="protein sequence ID" value="KKK90344.1"/>
    <property type="molecule type" value="Genomic_DNA"/>
</dbReference>
<feature type="compositionally biased region" description="Polar residues" evidence="1">
    <location>
        <begin position="183"/>
        <end position="204"/>
    </location>
</feature>
<dbReference type="InterPro" id="IPR056909">
    <property type="entry name" value="SU10_portal"/>
</dbReference>
<sequence length="429" mass="47471">QHKVPISKVRPSVDRAVALFRKALLKLAPFYGIQAESSLGKTKGRYTMLLTDYWFDQSNIIEELVMAFRVGLITSVSALKIWWTATRDFKPEVTINSVEEPVMEFGVQIGSTTREEKQINLKHSARGKLGIKAINPKFLWVIPNTNGRGIIEQDEATLNSIEQMADEGIYDKEAVKKLREKLTSGTPKTGENPWTSQGGSTPSDSSEKPVNPNDYLRLVELHHFWYDIYDTDGRLVMADATFTLANEDTLIRKARPNPFFHKDPPYVIGTPYQLPFSTYGRGMVEDVVEVAKSITNMSNLVADGALYDAMKAFAIDVKQLSDPNEARSGLYPGKVFSKDSDLSAPGQPLVETIDVGKVPAEAMNMIGLFEKFYQEGSFMNEFVSGQGPASGETLGEVNIKTQAALEGLDESARNLEVTVIEPAVSMASK</sequence>
<dbReference type="AlphaFoldDB" id="A0A0F9BIB7"/>
<evidence type="ECO:0008006" key="3">
    <source>
        <dbReference type="Google" id="ProtNLM"/>
    </source>
</evidence>
<evidence type="ECO:0000256" key="1">
    <source>
        <dbReference type="SAM" id="MobiDB-lite"/>
    </source>
</evidence>
<feature type="region of interest" description="Disordered" evidence="1">
    <location>
        <begin position="182"/>
        <end position="211"/>
    </location>
</feature>
<feature type="non-terminal residue" evidence="2">
    <location>
        <position position="429"/>
    </location>
</feature>
<dbReference type="Pfam" id="PF23899">
    <property type="entry name" value="SU10_portal"/>
    <property type="match status" value="1"/>
</dbReference>
<protein>
    <recommendedName>
        <fullName evidence="3">DUF1073 domain-containing protein</fullName>
    </recommendedName>
</protein>
<evidence type="ECO:0000313" key="2">
    <source>
        <dbReference type="EMBL" id="KKK90344.1"/>
    </source>
</evidence>